<reference evidence="2 3" key="1">
    <citation type="submission" date="2020-02" db="EMBL/GenBank/DDBJ databases">
        <title>Newly sequenced genome of strain CSTR1 showed variability in Candidatus Kuenenia stuttgartiensis genomes.</title>
        <authorList>
            <person name="Ding C."/>
            <person name="Adrian L."/>
        </authorList>
    </citation>
    <scope>NUCLEOTIDE SEQUENCE [LARGE SCALE GENOMIC DNA]</scope>
    <source>
        <strain evidence="2 3">CSTR1</strain>
    </source>
</reference>
<sequence>MNIWEIILFAVSMVIMIAGMLGIVLPILPSIPLIWFGAFFYAVFTGFSEITWKLLLLFALLTVFSIVIENIGNVYGARRFGATKWGIAGSIMGSVAGFFWAGAIGLIVGPVIGTIIFEIIGGKNYAGAMKSGLGNFIGFVGGTLMKGIIGTTMIVIFVWKVFGEENHLPLPTLFAIKSG</sequence>
<dbReference type="EMBL" id="CP049055">
    <property type="protein sequence ID" value="QII09902.1"/>
    <property type="molecule type" value="Genomic_DNA"/>
</dbReference>
<keyword evidence="1" id="KW-0472">Membrane</keyword>
<protein>
    <submittedName>
        <fullName evidence="2">Putative membrane protein</fullName>
    </submittedName>
</protein>
<feature type="transmembrane region" description="Helical" evidence="1">
    <location>
        <begin position="7"/>
        <end position="25"/>
    </location>
</feature>
<accession>A0A6G7GKM0</accession>
<proteinExistence type="predicted"/>
<dbReference type="AlphaFoldDB" id="A0A6G7GKM0"/>
<evidence type="ECO:0000313" key="3">
    <source>
        <dbReference type="Proteomes" id="UP000501926"/>
    </source>
</evidence>
<keyword evidence="1" id="KW-0812">Transmembrane</keyword>
<keyword evidence="1" id="KW-1133">Transmembrane helix</keyword>
<dbReference type="InterPro" id="IPR007403">
    <property type="entry name" value="DUF456"/>
</dbReference>
<dbReference type="Pfam" id="PF04306">
    <property type="entry name" value="DUF456"/>
    <property type="match status" value="1"/>
</dbReference>
<dbReference type="PANTHER" id="PTHR39165">
    <property type="entry name" value="IG HYPOTHETICAL 17883"/>
    <property type="match status" value="1"/>
</dbReference>
<evidence type="ECO:0000313" key="2">
    <source>
        <dbReference type="EMBL" id="QII09902.1"/>
    </source>
</evidence>
<feature type="transmembrane region" description="Helical" evidence="1">
    <location>
        <begin position="133"/>
        <end position="159"/>
    </location>
</feature>
<dbReference type="RefSeq" id="WP_164994432.1">
    <property type="nucleotide sequence ID" value="NZ_CP049055.1"/>
</dbReference>
<feature type="transmembrane region" description="Helical" evidence="1">
    <location>
        <begin position="54"/>
        <end position="77"/>
    </location>
</feature>
<dbReference type="PANTHER" id="PTHR39165:SF1">
    <property type="entry name" value="DUF456 DOMAIN-CONTAINING PROTEIN"/>
    <property type="match status" value="1"/>
</dbReference>
<gene>
    <name evidence="2" type="ORF">KsCSTR_05230</name>
</gene>
<dbReference type="Proteomes" id="UP000501926">
    <property type="component" value="Chromosome"/>
</dbReference>
<organism evidence="2 3">
    <name type="scientific">Kuenenia stuttgartiensis</name>
    <dbReference type="NCBI Taxonomy" id="174633"/>
    <lineage>
        <taxon>Bacteria</taxon>
        <taxon>Pseudomonadati</taxon>
        <taxon>Planctomycetota</taxon>
        <taxon>Candidatus Brocadiia</taxon>
        <taxon>Candidatus Brocadiales</taxon>
        <taxon>Candidatus Brocadiaceae</taxon>
        <taxon>Candidatus Kuenenia</taxon>
    </lineage>
</organism>
<feature type="transmembrane region" description="Helical" evidence="1">
    <location>
        <begin position="97"/>
        <end position="121"/>
    </location>
</feature>
<evidence type="ECO:0000256" key="1">
    <source>
        <dbReference type="SAM" id="Phobius"/>
    </source>
</evidence>
<name>A0A6G7GKM0_KUEST</name>